<comment type="catalytic activity">
    <reaction evidence="10">
        <text>beta-D-fructose 6-phosphate + ATP = beta-D-fructose 1,6-bisphosphate + ADP + H(+)</text>
        <dbReference type="Rhea" id="RHEA:16109"/>
        <dbReference type="ChEBI" id="CHEBI:15378"/>
        <dbReference type="ChEBI" id="CHEBI:30616"/>
        <dbReference type="ChEBI" id="CHEBI:32966"/>
        <dbReference type="ChEBI" id="CHEBI:57634"/>
        <dbReference type="ChEBI" id="CHEBI:456216"/>
        <dbReference type="EC" id="2.7.1.11"/>
    </reaction>
</comment>
<dbReference type="NCBIfam" id="NF005482">
    <property type="entry name" value="PRK07085.1"/>
    <property type="match status" value="1"/>
</dbReference>
<dbReference type="Proteomes" id="UP000515146">
    <property type="component" value="Unplaced"/>
</dbReference>
<dbReference type="PRINTS" id="PR00476">
    <property type="entry name" value="PHFRCTKINASE"/>
</dbReference>
<dbReference type="OrthoDB" id="537915at2759"/>
<evidence type="ECO:0000256" key="8">
    <source>
        <dbReference type="ARBA" id="ARBA00023152"/>
    </source>
</evidence>
<feature type="binding site" evidence="10">
    <location>
        <position position="383"/>
    </location>
    <ligand>
        <name>substrate</name>
    </ligand>
</feature>
<dbReference type="Gene3D" id="1.10.10.480">
    <property type="entry name" value="Phosphofructokinase, domain 3"/>
    <property type="match status" value="1"/>
</dbReference>
<dbReference type="SMR" id="A0A6P6XKX4"/>
<dbReference type="AlphaFoldDB" id="A0A6P6XKX4"/>
<accession>A0A6P6XKX4</accession>
<gene>
    <name evidence="13" type="primary">LOC113788327</name>
</gene>
<dbReference type="Gene3D" id="3.40.50.460">
    <property type="entry name" value="Phosphofructokinase domain"/>
    <property type="match status" value="3"/>
</dbReference>
<dbReference type="GO" id="GO:0005524">
    <property type="term" value="F:ATP binding"/>
    <property type="evidence" value="ECO:0007669"/>
    <property type="project" value="UniProtKB-KW"/>
</dbReference>
<dbReference type="Gene3D" id="3.40.50.450">
    <property type="match status" value="3"/>
</dbReference>
<keyword evidence="12" id="KW-1185">Reference proteome</keyword>
<dbReference type="GO" id="GO:0047334">
    <property type="term" value="F:diphosphate-fructose-6-phosphate 1-phosphotransferase activity"/>
    <property type="evidence" value="ECO:0007669"/>
    <property type="project" value="UniProtKB-EC"/>
</dbReference>
<keyword evidence="6 10" id="KW-0418">Kinase</keyword>
<dbReference type="KEGG" id="dpte:113788327"/>
<dbReference type="RefSeq" id="XP_027193591.1">
    <property type="nucleotide sequence ID" value="XM_027337790.1"/>
</dbReference>
<dbReference type="GO" id="GO:0046872">
    <property type="term" value="F:metal ion binding"/>
    <property type="evidence" value="ECO:0007669"/>
    <property type="project" value="UniProtKB-KW"/>
</dbReference>
<evidence type="ECO:0000256" key="4">
    <source>
        <dbReference type="ARBA" id="ARBA00022679"/>
    </source>
</evidence>
<dbReference type="UniPathway" id="UPA00109">
    <property type="reaction ID" value="UER00182"/>
</dbReference>
<dbReference type="GO" id="GO:0005829">
    <property type="term" value="C:cytosol"/>
    <property type="evidence" value="ECO:0007669"/>
    <property type="project" value="TreeGrafter"/>
</dbReference>
<feature type="binding site" evidence="10">
    <location>
        <begin position="245"/>
        <end position="248"/>
    </location>
    <ligand>
        <name>ATP</name>
        <dbReference type="ChEBI" id="CHEBI:30616"/>
    </ligand>
</feature>
<dbReference type="InterPro" id="IPR011183">
    <property type="entry name" value="PfpB_PPi_PFK"/>
</dbReference>
<evidence type="ECO:0000256" key="6">
    <source>
        <dbReference type="ARBA" id="ARBA00022777"/>
    </source>
</evidence>
<feature type="site" description="Important for substrate specificity; cannot use PPi as phosphoryl donor" evidence="10">
    <location>
        <position position="247"/>
    </location>
</feature>
<feature type="active site" description="Proton acceptor" evidence="10">
    <location>
        <position position="277"/>
    </location>
</feature>
<feature type="domain" description="Phosphofructokinase" evidence="11">
    <location>
        <begin position="145"/>
        <end position="498"/>
    </location>
</feature>
<dbReference type="NCBIfam" id="TIGR02477">
    <property type="entry name" value="PFKA_PPi"/>
    <property type="match status" value="1"/>
</dbReference>
<comment type="function">
    <text evidence="10">Catalyzes the phosphorylation of D-fructose 6-phosphate to fructose 1,6-bisphosphate by ATP, the first committing step of glycolysis.</text>
</comment>
<evidence type="ECO:0000256" key="3">
    <source>
        <dbReference type="ARBA" id="ARBA00022490"/>
    </source>
</evidence>
<comment type="cofactor">
    <cofactor evidence="1 10">
        <name>Mg(2+)</name>
        <dbReference type="ChEBI" id="CHEBI:18420"/>
    </cofactor>
</comment>
<evidence type="ECO:0000313" key="12">
    <source>
        <dbReference type="Proteomes" id="UP000515146"/>
    </source>
</evidence>
<proteinExistence type="inferred from homology"/>
<keyword evidence="8 10" id="KW-0324">Glycolysis</keyword>
<dbReference type="SUPFAM" id="SSF53784">
    <property type="entry name" value="Phosphofructokinase"/>
    <property type="match status" value="2"/>
</dbReference>
<comment type="subcellular location">
    <subcellularLocation>
        <location evidence="10">Cytoplasm</location>
    </subcellularLocation>
</comment>
<keyword evidence="4 10" id="KW-0808">Transferase</keyword>
<dbReference type="HAMAP" id="MF_01980">
    <property type="entry name" value="Phosphofructokinase_II_Long"/>
    <property type="match status" value="1"/>
</dbReference>
<dbReference type="InterPro" id="IPR000023">
    <property type="entry name" value="Phosphofructokinase_dom"/>
</dbReference>
<keyword evidence="3 10" id="KW-0963">Cytoplasm</keyword>
<keyword evidence="5 10" id="KW-0479">Metal-binding</keyword>
<feature type="domain" description="Phosphofructokinase" evidence="11">
    <location>
        <begin position="701"/>
        <end position="1041"/>
    </location>
</feature>
<comment type="similarity">
    <text evidence="10">Belongs to the phosphofructokinase type A (PFKA) family. PPi-dependent PFK group II subfamily. Clade 'Long' sub-subfamily.</text>
</comment>
<feature type="binding site" evidence="10">
    <location>
        <begin position="275"/>
        <end position="277"/>
    </location>
    <ligand>
        <name>substrate</name>
    </ligand>
</feature>
<keyword evidence="10" id="KW-0547">Nucleotide-binding</keyword>
<feature type="binding site" evidence="10">
    <location>
        <position position="246"/>
    </location>
    <ligand>
        <name>Mg(2+)</name>
        <dbReference type="ChEBI" id="CHEBI:18420"/>
        <note>catalytic</note>
    </ligand>
</feature>
<feature type="binding site" evidence="10">
    <location>
        <position position="153"/>
    </location>
    <ligand>
        <name>ATP</name>
        <dbReference type="ChEBI" id="CHEBI:30616"/>
    </ligand>
</feature>
<evidence type="ECO:0000256" key="5">
    <source>
        <dbReference type="ARBA" id="ARBA00022723"/>
    </source>
</evidence>
<evidence type="ECO:0000256" key="10">
    <source>
        <dbReference type="HAMAP-Rule" id="MF_03185"/>
    </source>
</evidence>
<dbReference type="PANTHER" id="PTHR43650">
    <property type="entry name" value="PYROPHOSPHATE--FRUCTOSE 6-PHOSPHATE 1-PHOSPHOTRANSFERASE"/>
    <property type="match status" value="1"/>
</dbReference>
<keyword evidence="7 10" id="KW-0460">Magnesium</keyword>
<evidence type="ECO:0000313" key="13">
    <source>
        <dbReference type="RefSeq" id="XP_027193591.1"/>
    </source>
</evidence>
<dbReference type="GO" id="GO:0006002">
    <property type="term" value="P:fructose 6-phosphate metabolic process"/>
    <property type="evidence" value="ECO:0007669"/>
    <property type="project" value="InterPro"/>
</dbReference>
<dbReference type="InterPro" id="IPR022953">
    <property type="entry name" value="ATP_PFK"/>
</dbReference>
<dbReference type="EC" id="2.7.1.11" evidence="10"/>
<comment type="catalytic activity">
    <reaction evidence="9">
        <text>beta-D-fructose 6-phosphate + diphosphate = beta-D-fructose 1,6-bisphosphate + phosphate + H(+)</text>
        <dbReference type="Rhea" id="RHEA:13613"/>
        <dbReference type="ChEBI" id="CHEBI:15378"/>
        <dbReference type="ChEBI" id="CHEBI:32966"/>
        <dbReference type="ChEBI" id="CHEBI:33019"/>
        <dbReference type="ChEBI" id="CHEBI:43474"/>
        <dbReference type="ChEBI" id="CHEBI:57634"/>
        <dbReference type="EC" id="2.7.1.90"/>
    </reaction>
</comment>
<feature type="binding site" evidence="10">
    <location>
        <begin position="322"/>
        <end position="324"/>
    </location>
    <ligand>
        <name>substrate</name>
    </ligand>
</feature>
<evidence type="ECO:0000256" key="7">
    <source>
        <dbReference type="ARBA" id="ARBA00022842"/>
    </source>
</evidence>
<feature type="binding site" evidence="10">
    <location>
        <begin position="217"/>
        <end position="218"/>
    </location>
    <ligand>
        <name>ATP</name>
        <dbReference type="ChEBI" id="CHEBI:30616"/>
    </ligand>
</feature>
<keyword evidence="10" id="KW-0067">ATP-binding</keyword>
<comment type="subunit">
    <text evidence="10">Homodimer or monomer.</text>
</comment>
<protein>
    <recommendedName>
        <fullName evidence="10">Probable ATP-dependent 6-phosphofructokinase</fullName>
        <shortName evidence="10">ATP-PFK</shortName>
        <shortName evidence="10">Phosphofructokinase</shortName>
        <ecNumber evidence="10">2.7.1.11</ecNumber>
    </recommendedName>
    <alternativeName>
        <fullName evidence="10">Phosphohexokinase</fullName>
    </alternativeName>
</protein>
<evidence type="ECO:0000256" key="9">
    <source>
        <dbReference type="ARBA" id="ARBA00048072"/>
    </source>
</evidence>
<name>A0A6P6XKX4_DERPT</name>
<evidence type="ECO:0000256" key="2">
    <source>
        <dbReference type="ARBA" id="ARBA00003138"/>
    </source>
</evidence>
<dbReference type="GO" id="GO:0009749">
    <property type="term" value="P:response to glucose"/>
    <property type="evidence" value="ECO:0007669"/>
    <property type="project" value="TreeGrafter"/>
</dbReference>
<dbReference type="PANTHER" id="PTHR43650:SF1">
    <property type="entry name" value="PYROPHOSPHATE--FRUCTOSE 6-PHOSPHATE 1-PHOSPHOTRANSFERASE SUBUNIT BETA 2"/>
    <property type="match status" value="1"/>
</dbReference>
<comment type="pathway">
    <text evidence="10">Carbohydrate degradation; glycolysis; D-glyceraldehyde 3-phosphate and glycerone phosphate from D-glucose: step 3/4.</text>
</comment>
<comment type="caution">
    <text evidence="10">Lacks conserved residue(s) required for the propagation of feature annotation.</text>
</comment>
<evidence type="ECO:0000259" key="11">
    <source>
        <dbReference type="Pfam" id="PF00365"/>
    </source>
</evidence>
<organism evidence="12 13">
    <name type="scientific">Dermatophagoides pteronyssinus</name>
    <name type="common">European house dust mite</name>
    <dbReference type="NCBI Taxonomy" id="6956"/>
    <lineage>
        <taxon>Eukaryota</taxon>
        <taxon>Metazoa</taxon>
        <taxon>Ecdysozoa</taxon>
        <taxon>Arthropoda</taxon>
        <taxon>Chelicerata</taxon>
        <taxon>Arachnida</taxon>
        <taxon>Acari</taxon>
        <taxon>Acariformes</taxon>
        <taxon>Sarcoptiformes</taxon>
        <taxon>Astigmata</taxon>
        <taxon>Psoroptidia</taxon>
        <taxon>Analgoidea</taxon>
        <taxon>Pyroglyphidae</taxon>
        <taxon>Dermatophagoidinae</taxon>
        <taxon>Dermatophagoides</taxon>
    </lineage>
</organism>
<comment type="function">
    <text evidence="2">Catalyzes the phosphorylation of D-fructose 6-phosphate, the first committing step of glycolysis. Uses inorganic phosphate (PPi) as phosphoryl donor instead of ATP like common ATP-dependent phosphofructokinases (ATP-PFKs), which renders the reaction reversible, and can thus function both in glycolysis and gluconeogenesis. Consistently, PPi-PFK can replace the enzymes of both the forward (ATP-PFK) and reverse (fructose-bisphosphatase (FBPase)) reactions.</text>
</comment>
<evidence type="ECO:0000256" key="1">
    <source>
        <dbReference type="ARBA" id="ARBA00001946"/>
    </source>
</evidence>
<sequence length="1231" mass="139742">MSQLDKSRQNTFISENPELVDAIEATFNTNSYSVEEGGLNLNFNSFEKTENRDAYCNFDILSTPKLSRTTKKNFSPLQHERLKFEPKTPSILKTFNVEISEIELQNLLQLDPEEIKSYFPITFKNKIIELKSRSTNDQKANDPINVGILLSGGPAPAGHNVITGLYDLLKQYNDKSKLIGFKSGLDGLLKENFIIINDENIEGFRNSGGFDFLWSGRAKVNASNKQQILDTLEKFNLSGLVIVGGDGSNSNAAILAEWCASDPICKCNIIGIPKTIDGDLKNEAIEISFGFDTASKTYSELVGNLCTDVRSGQGVWHFIRIMGRTASHLTLETALQTHPNLIFIGEEIEEGKVTLKDITLTIADLIEERTKIGKPYGIILISEGLIGFINEVNILLEELTVLLGKYLKVDIEKLSEPSKTLWQFLPIEIQEQLLGDREASGYVQVAKIATERLLIELVNKELIKRKISWNSTHHYFGYEGRCAIPSNFDCNYCYSLGHLSLHLILKNLNGYLACIKNLHDKLENWKPLGIPFPRIMHMITIQGNRIPGIIRHLVDTKSELYRLFKTARKVWRLNDLYVSPGPIQFNGPLCDETCYYVSNPTLADLLCDESVHNKSQDLAFAKSMKYTYSKLQSLRLKYKPELPRILQEPNLAFLKSTQYTIKDSYIRKMVFKHYANLCIENKFYLYELNKKEEKIHRSDFRVGIVILSRQSPGIHNIIWGAFDYIMKKKGTLYGFKFGSHGLLNNDYTILNENIIKKFRNLGGADLIGRTNEHIIFQDMFTEKICSNLKKLELSGLIIVGSSLAMTEAAYLAEQLSSIKARCSIVGIAATASNNITHELLECNIGFNTASKLYASLIGNVLADAASMPKYWHFVRLMGKRPSNEVLECALQTKPNFVVISEEYGSSQKTINDVVQDIADTICVRSNPTNESESPRNFGTILIPDGLWYHLPTMKLLMEEIDNICLNPESSLLVRDPELRESFVETDVLLSEMVKHELNKRAKLGKYTGTFQCICHYFGYQGRSAMPTNFDCSLAYTNGYAASIAVENSLNGYLISVRGLCGPISDWNIGAIPFNSILRVSSTQQPLNFLSDSYNSKDNYEKPIVNNAEIPLDSKALRKLKLNRRKWINIDHYQNPGPIQFWGKLNLQIHRVLFEEQKDYYFMLKDVYKFTNLLRKSTDFGVDEAFLKYAYTSLYSLLSLRYHENDLTKHINSKKFFESIEDTAYSKEFDAN</sequence>
<dbReference type="InterPro" id="IPR035966">
    <property type="entry name" value="PKF_sf"/>
</dbReference>
<reference evidence="13" key="1">
    <citation type="submission" date="2025-08" db="UniProtKB">
        <authorList>
            <consortium name="RefSeq"/>
        </authorList>
    </citation>
    <scope>IDENTIFICATION</scope>
    <source>
        <strain evidence="13">Airmid</strain>
    </source>
</reference>
<feature type="binding site" evidence="10">
    <location>
        <begin position="478"/>
        <end position="481"/>
    </location>
    <ligand>
        <name>substrate</name>
    </ligand>
</feature>
<dbReference type="GO" id="GO:0003872">
    <property type="term" value="F:6-phosphofructokinase activity"/>
    <property type="evidence" value="ECO:0007669"/>
    <property type="project" value="UniProtKB-UniRule"/>
</dbReference>
<dbReference type="InParanoid" id="A0A6P6XKX4"/>
<dbReference type="Pfam" id="PF00365">
    <property type="entry name" value="PFK"/>
    <property type="match status" value="2"/>
</dbReference>